<feature type="domain" description="Helix-hairpin-helix DNA-binding motif class 1" evidence="2">
    <location>
        <begin position="166"/>
        <end position="185"/>
    </location>
</feature>
<dbReference type="Gene3D" id="1.10.150.320">
    <property type="entry name" value="Photosystem II 12 kDa extrinsic protein"/>
    <property type="match status" value="1"/>
</dbReference>
<protein>
    <recommendedName>
        <fullName evidence="2">Helix-hairpin-helix DNA-binding motif class 1 domain-containing protein</fullName>
    </recommendedName>
</protein>
<proteinExistence type="predicted"/>
<dbReference type="HOGENOM" id="CLU_1401268_0_0_9"/>
<evidence type="ECO:0000259" key="2">
    <source>
        <dbReference type="SMART" id="SM00278"/>
    </source>
</evidence>
<dbReference type="AlphaFoldDB" id="H6NIJ5"/>
<sequence length="219" mass="21750">MLRKLDMKMTLLAVVLAACGLFLVLGAAKPWSSGAADGFVAVDDEMRRMLETAEAEEKPAQPPKQGEAATASESRAAVQAQGVGQAGAAGTLQSAEAAEAGDGPKPQGGGSSVPSAGRPPVAGGRVSAAGQPAANGGAAAAGSPPASQSPAASSAALLNLNQATAEQLDALPGIGPSRAAAIIELRRKRGGAFRSLDELLEIKGIGEKSLQKLKPLLTL</sequence>
<evidence type="ECO:0000313" key="3">
    <source>
        <dbReference type="EMBL" id="AFC32306.1"/>
    </source>
</evidence>
<dbReference type="SUPFAM" id="SSF47781">
    <property type="entry name" value="RuvA domain 2-like"/>
    <property type="match status" value="1"/>
</dbReference>
<dbReference type="Proteomes" id="UP000007523">
    <property type="component" value="Chromosome"/>
</dbReference>
<reference evidence="3 4" key="1">
    <citation type="journal article" date="2012" name="J. Bacteriol.">
        <title>Complete Genome Sequence of Paenibacillus mucilaginosus 3016, a Bacterium Functional as Microbial Fertilizer.</title>
        <authorList>
            <person name="Ma M."/>
            <person name="Wang Z."/>
            <person name="Li L."/>
            <person name="Jiang X."/>
            <person name="Guan D."/>
            <person name="Cao F."/>
            <person name="Chen H."/>
            <person name="Wang X."/>
            <person name="Shen D."/>
            <person name="Du B."/>
            <person name="Li J."/>
        </authorList>
    </citation>
    <scope>NUCLEOTIDE SEQUENCE [LARGE SCALE GENOMIC DNA]</scope>
    <source>
        <strain evidence="3 4">3016</strain>
    </source>
</reference>
<dbReference type="STRING" id="1116391.PM3016_5614"/>
<dbReference type="InterPro" id="IPR003583">
    <property type="entry name" value="Hlx-hairpin-Hlx_DNA-bd_motif"/>
</dbReference>
<dbReference type="SMART" id="SM00278">
    <property type="entry name" value="HhH1"/>
    <property type="match status" value="2"/>
</dbReference>
<dbReference type="PROSITE" id="PS51257">
    <property type="entry name" value="PROKAR_LIPOPROTEIN"/>
    <property type="match status" value="1"/>
</dbReference>
<dbReference type="GO" id="GO:0006281">
    <property type="term" value="P:DNA repair"/>
    <property type="evidence" value="ECO:0007669"/>
    <property type="project" value="InterPro"/>
</dbReference>
<dbReference type="EMBL" id="CP003235">
    <property type="protein sequence ID" value="AFC32306.1"/>
    <property type="molecule type" value="Genomic_DNA"/>
</dbReference>
<dbReference type="GO" id="GO:0003677">
    <property type="term" value="F:DNA binding"/>
    <property type="evidence" value="ECO:0007669"/>
    <property type="project" value="InterPro"/>
</dbReference>
<accession>H6NIJ5</accession>
<dbReference type="InterPro" id="IPR010994">
    <property type="entry name" value="RuvA_2-like"/>
</dbReference>
<dbReference type="RefSeq" id="WP_014371683.1">
    <property type="nucleotide sequence ID" value="NC_016935.1"/>
</dbReference>
<dbReference type="KEGG" id="pmq:PM3016_5614"/>
<dbReference type="PANTHER" id="PTHR21180">
    <property type="entry name" value="ENDONUCLEASE/EXONUCLEASE/PHOSPHATASE FAMILY DOMAIN-CONTAINING PROTEIN 1"/>
    <property type="match status" value="1"/>
</dbReference>
<keyword evidence="4" id="KW-1185">Reference proteome</keyword>
<dbReference type="Pfam" id="PF12836">
    <property type="entry name" value="HHH_3"/>
    <property type="match status" value="1"/>
</dbReference>
<gene>
    <name evidence="3" type="ORF">PM3016_5614</name>
</gene>
<feature type="region of interest" description="Disordered" evidence="1">
    <location>
        <begin position="53"/>
        <end position="153"/>
    </location>
</feature>
<feature type="compositionally biased region" description="Low complexity" evidence="1">
    <location>
        <begin position="127"/>
        <end position="153"/>
    </location>
</feature>
<evidence type="ECO:0000256" key="1">
    <source>
        <dbReference type="SAM" id="MobiDB-lite"/>
    </source>
</evidence>
<dbReference type="GO" id="GO:0015627">
    <property type="term" value="C:type II protein secretion system complex"/>
    <property type="evidence" value="ECO:0007669"/>
    <property type="project" value="TreeGrafter"/>
</dbReference>
<dbReference type="InterPro" id="IPR051675">
    <property type="entry name" value="Endo/Exo/Phosphatase_dom_1"/>
</dbReference>
<name>H6NIJ5_9BACL</name>
<feature type="compositionally biased region" description="Low complexity" evidence="1">
    <location>
        <begin position="76"/>
        <end position="90"/>
    </location>
</feature>
<dbReference type="GO" id="GO:0015628">
    <property type="term" value="P:protein secretion by the type II secretion system"/>
    <property type="evidence" value="ECO:0007669"/>
    <property type="project" value="TreeGrafter"/>
</dbReference>
<dbReference type="PANTHER" id="PTHR21180:SF32">
    <property type="entry name" value="ENDONUCLEASE_EXONUCLEASE_PHOSPHATASE FAMILY DOMAIN-CONTAINING PROTEIN 1"/>
    <property type="match status" value="1"/>
</dbReference>
<evidence type="ECO:0000313" key="4">
    <source>
        <dbReference type="Proteomes" id="UP000007523"/>
    </source>
</evidence>
<organism evidence="3 4">
    <name type="scientific">Paenibacillus mucilaginosus 3016</name>
    <dbReference type="NCBI Taxonomy" id="1116391"/>
    <lineage>
        <taxon>Bacteria</taxon>
        <taxon>Bacillati</taxon>
        <taxon>Bacillota</taxon>
        <taxon>Bacilli</taxon>
        <taxon>Bacillales</taxon>
        <taxon>Paenibacillaceae</taxon>
        <taxon>Paenibacillus</taxon>
    </lineage>
</organism>
<feature type="domain" description="Helix-hairpin-helix DNA-binding motif class 1" evidence="2">
    <location>
        <begin position="197"/>
        <end position="216"/>
    </location>
</feature>